<name>A0ACC1X1G6_MELAZ</name>
<dbReference type="EMBL" id="CM051405">
    <property type="protein sequence ID" value="KAJ4704863.1"/>
    <property type="molecule type" value="Genomic_DNA"/>
</dbReference>
<reference evidence="1 2" key="1">
    <citation type="journal article" date="2023" name="Science">
        <title>Complex scaffold remodeling in plant triterpene biosynthesis.</title>
        <authorList>
            <person name="De La Pena R."/>
            <person name="Hodgson H."/>
            <person name="Liu J.C."/>
            <person name="Stephenson M.J."/>
            <person name="Martin A.C."/>
            <person name="Owen C."/>
            <person name="Harkess A."/>
            <person name="Leebens-Mack J."/>
            <person name="Jimenez L.E."/>
            <person name="Osbourn A."/>
            <person name="Sattely E.S."/>
        </authorList>
    </citation>
    <scope>NUCLEOTIDE SEQUENCE [LARGE SCALE GENOMIC DNA]</scope>
    <source>
        <strain evidence="2">cv. JPN11</strain>
        <tissue evidence="1">Leaf</tissue>
    </source>
</reference>
<accession>A0ACC1X1G6</accession>
<protein>
    <submittedName>
        <fullName evidence="1">MLO-like protein</fullName>
    </submittedName>
</protein>
<evidence type="ECO:0000313" key="2">
    <source>
        <dbReference type="Proteomes" id="UP001164539"/>
    </source>
</evidence>
<comment type="caution">
    <text evidence="1">The sequence shown here is derived from an EMBL/GenBank/DDBJ whole genome shotgun (WGS) entry which is preliminary data.</text>
</comment>
<proteinExistence type="predicted"/>
<organism evidence="1 2">
    <name type="scientific">Melia azedarach</name>
    <name type="common">Chinaberry tree</name>
    <dbReference type="NCBI Taxonomy" id="155640"/>
    <lineage>
        <taxon>Eukaryota</taxon>
        <taxon>Viridiplantae</taxon>
        <taxon>Streptophyta</taxon>
        <taxon>Embryophyta</taxon>
        <taxon>Tracheophyta</taxon>
        <taxon>Spermatophyta</taxon>
        <taxon>Magnoliopsida</taxon>
        <taxon>eudicotyledons</taxon>
        <taxon>Gunneridae</taxon>
        <taxon>Pentapetalae</taxon>
        <taxon>rosids</taxon>
        <taxon>malvids</taxon>
        <taxon>Sapindales</taxon>
        <taxon>Meliaceae</taxon>
        <taxon>Melia</taxon>
    </lineage>
</organism>
<dbReference type="Proteomes" id="UP001164539">
    <property type="component" value="Chromosome 12"/>
</dbReference>
<keyword evidence="2" id="KW-1185">Reference proteome</keyword>
<sequence length="576" mass="65838">MAGGDSSGRSLENTPTWALAAVCFVMISISIIIEHSVHLLIHWLKRRRKNGLIDALHKLKSELMLLGFMSLILAGTQNYISKICIPTNTAEIMLPCRQPAESQSLNIQSYEHIATKTYRNLPFIDESSEHILWKQQNRRLADEEDDETAAKNDTGSVSSSDSCTSKGKVALISKDGIQQLHIFIFVLAVMQIVYSVLTMALGRLKMRRWKAWEKETRTTEYLVANDPERFRLTRQTTFGRRHVNSCTETSVQLWTKCFFRQFFHSLAKVDYLTLRHGFISAHMSSASASYNPFNFQKYIKRTLEEDFKLVIGISPFMWFFVVIVLLVNVHGWHVYLWISCVPLLIALILGTKLESIVAKMALQINDRTTVIKGTPLVQPSDKLFWFGRPRLVLFLLHFTFSMNAFELAFFIWVSIEFGVDSCYHEHTAVTVTRVVLAIVVQVLCSYITLPLYAIVTQMGSEFKSRALEEQTAKIIKQWHAEVRERRKKQEQSVQSTRTSLSTNEYWSSTRASPTDHSSLPKPTSMANESNIHFNNQKGEITEEEVVVAVNNNKEEASSSMAPPSTFMVEMQTVRRQ</sequence>
<gene>
    <name evidence="1" type="ORF">OWV82_021711</name>
</gene>
<evidence type="ECO:0000313" key="1">
    <source>
        <dbReference type="EMBL" id="KAJ4704863.1"/>
    </source>
</evidence>